<keyword evidence="2" id="KW-1185">Reference proteome</keyword>
<sequence length="992" mass="114030">MEIASRLLSSACQLAWEPVCRQLNYIRKLRENEETMQSEWRTLSSRKDDICKNLDTGHVRYGKKPKAEVTDWLKKVEKIEEKVDSLGSGSANHMCCKGFCPNYYSCLKRSKKTVGILREVKDLQEKGKPFAEGENLFTDSLPEAAGLPATTLCGTSAERKKEQILQCIMDPEVGKIGVYGMSGVGKTTIMRQIYNQLKEKKDDFDIVMWVTVSSVFELVKLQETIAERLDCWLSSDETSSRAVDLCEAFRRRRNFVIILDDIWDGVSLQTVGIPEDGNGSKIVWTTRSKAVCHSMESNREIEVEGLTPEEAWNLFKEKVGGEDIISPEIKPIAEQVARECGGLPLALITVGRAFRKENQLPVWRNALQQLKTSRADQIHGVGEEVFGSLKFSYDQLSNDTICACFLYCALYPEDYEILVDELIEYWMAEGLIDEEGSIQTEKDKGHAYLKELKDACMIQSGWSDKYVRMHDLIRDLAINITKEQFMVKAGLQLKELPEEEWVESLERVSLMGNLIKAFQGQPNCPQLSTLLLHNSYRTLVTFSDTFFKHMHNLRVLDLSKNGMKSLPESLSDLVNLHALILTGCHRLRCLPSLAKLHKLRQLKLRKLYSLREFPHGHENLVKLRHLDISKGEWRGFPSGLLLKMPRLEILFMDSCRWPLFYESNANAEGSSTIGEIIRLKKMTEFSADFADVLAFNSFTNKAREFELLRNLDYFLFTFVYVYGWHIESMEKVTLPTTANSMEIKYCNFIQLSDIFHWDDLRQLIYCKLENCEEMKWIGKNGEIVFPNLETLHLLGLRRFEGLCKEKAHEETLKNLRKLYIFECDKLKYLIPNDLLVNNLQNLEEILIGHCDEMEDIISVEASATMASLPKFKKLTLWDLPALTSIYQGKLVCDSLCQIKIQGCPKLKNLPFLMNNVPLVGVSIIVSEEWWKAVEWADPQLKELFQPSFDEITRLMLSAFRSTMEGCAIRIGKLHLHELEFIKKIEKIENNDY</sequence>
<dbReference type="Proteomes" id="UP000827976">
    <property type="component" value="Chromosome 2"/>
</dbReference>
<name>A0ACB7WPG6_DIOAL</name>
<protein>
    <submittedName>
        <fullName evidence="1">Disease resistance protein RPS2 protein</fullName>
    </submittedName>
</protein>
<proteinExistence type="predicted"/>
<evidence type="ECO:0000313" key="2">
    <source>
        <dbReference type="Proteomes" id="UP000827976"/>
    </source>
</evidence>
<reference evidence="2" key="1">
    <citation type="journal article" date="2022" name="Nat. Commun.">
        <title>Chromosome evolution and the genetic basis of agronomically important traits in greater yam.</title>
        <authorList>
            <person name="Bredeson J.V."/>
            <person name="Lyons J.B."/>
            <person name="Oniyinde I.O."/>
            <person name="Okereke N.R."/>
            <person name="Kolade O."/>
            <person name="Nnabue I."/>
            <person name="Nwadili C.O."/>
            <person name="Hribova E."/>
            <person name="Parker M."/>
            <person name="Nwogha J."/>
            <person name="Shu S."/>
            <person name="Carlson J."/>
            <person name="Kariba R."/>
            <person name="Muthemba S."/>
            <person name="Knop K."/>
            <person name="Barton G.J."/>
            <person name="Sherwood A.V."/>
            <person name="Lopez-Montes A."/>
            <person name="Asiedu R."/>
            <person name="Jamnadass R."/>
            <person name="Muchugi A."/>
            <person name="Goodstein D."/>
            <person name="Egesi C.N."/>
            <person name="Featherston J."/>
            <person name="Asfaw A."/>
            <person name="Simpson G.G."/>
            <person name="Dolezel J."/>
            <person name="Hendre P.S."/>
            <person name="Van Deynze A."/>
            <person name="Kumar P.L."/>
            <person name="Obidiegwu J.E."/>
            <person name="Bhattacharjee R."/>
            <person name="Rokhsar D.S."/>
        </authorList>
    </citation>
    <scope>NUCLEOTIDE SEQUENCE [LARGE SCALE GENOMIC DNA]</scope>
    <source>
        <strain evidence="2">cv. TDa95/00328</strain>
    </source>
</reference>
<gene>
    <name evidence="1" type="ORF">IHE45_02G032500</name>
</gene>
<accession>A0ACB7WPG6</accession>
<evidence type="ECO:0000313" key="1">
    <source>
        <dbReference type="EMBL" id="KAH7690222.1"/>
    </source>
</evidence>
<dbReference type="EMBL" id="CM037012">
    <property type="protein sequence ID" value="KAH7690222.1"/>
    <property type="molecule type" value="Genomic_DNA"/>
</dbReference>
<comment type="caution">
    <text evidence="1">The sequence shown here is derived from an EMBL/GenBank/DDBJ whole genome shotgun (WGS) entry which is preliminary data.</text>
</comment>
<organism evidence="1 2">
    <name type="scientific">Dioscorea alata</name>
    <name type="common">Purple yam</name>
    <dbReference type="NCBI Taxonomy" id="55571"/>
    <lineage>
        <taxon>Eukaryota</taxon>
        <taxon>Viridiplantae</taxon>
        <taxon>Streptophyta</taxon>
        <taxon>Embryophyta</taxon>
        <taxon>Tracheophyta</taxon>
        <taxon>Spermatophyta</taxon>
        <taxon>Magnoliopsida</taxon>
        <taxon>Liliopsida</taxon>
        <taxon>Dioscoreales</taxon>
        <taxon>Dioscoreaceae</taxon>
        <taxon>Dioscorea</taxon>
    </lineage>
</organism>